<evidence type="ECO:0000259" key="1">
    <source>
        <dbReference type="PROSITE" id="PS50053"/>
    </source>
</evidence>
<dbReference type="InterPro" id="IPR050158">
    <property type="entry name" value="Ubiquitin_ubiquitin-like"/>
</dbReference>
<dbReference type="InterPro" id="IPR019954">
    <property type="entry name" value="Ubiquitin_CS"/>
</dbReference>
<dbReference type="PRINTS" id="PR00348">
    <property type="entry name" value="UBIQUITIN"/>
</dbReference>
<proteinExistence type="predicted"/>
<keyword evidence="3" id="KW-1185">Reference proteome</keyword>
<dbReference type="GO" id="GO:0005634">
    <property type="term" value="C:nucleus"/>
    <property type="evidence" value="ECO:0000318"/>
    <property type="project" value="GO_Central"/>
</dbReference>
<dbReference type="GO" id="GO:0016567">
    <property type="term" value="P:protein ubiquitination"/>
    <property type="evidence" value="ECO:0000318"/>
    <property type="project" value="GO_Central"/>
</dbReference>
<dbReference type="InterPro" id="IPR019956">
    <property type="entry name" value="Ubiquitin_dom"/>
</dbReference>
<dbReference type="AlphaFoldDB" id="A2DWT9"/>
<dbReference type="SMART" id="SM00213">
    <property type="entry name" value="UBQ"/>
    <property type="match status" value="1"/>
</dbReference>
<dbReference type="SUPFAM" id="SSF54236">
    <property type="entry name" value="Ubiquitin-like"/>
    <property type="match status" value="1"/>
</dbReference>
<dbReference type="RefSeq" id="XP_001327344.1">
    <property type="nucleotide sequence ID" value="XM_001327309.1"/>
</dbReference>
<sequence length="390" mass="45389">MELDWEEIGADISKYMDNDEFLAARTPQQMCKILNNAKLSPCEFTTLFTNLSRYHGKANMLMMLLCARTNEFTTKEQAIEVSDTISSVLGIRLLDSVFSVFKNNLSQTDVRVLPQENEKPRIHHYPCIRKGRLYVKTLTGLHIVITDFDLNNKVEDLKNSIQDREGIPPDQQRLIYNGMELEDKKTLRNYGIRYGGTIHLVLRLRGAKPVIYLYPKEEIKAKVNIKINDGDFSFVYPSFDEKNTWNIKALPSGEIIHRGKKMRYLFWETLFYPNLKLDRGFCIKGKESVSFFEERLKSMNLNDTEICDFITYWGPKLCGYKYIKICFQFENFDEMCPMNVEPKPDNINRVFFAALPLDNPCDIEPQELPVFKRDGFTVIEWGGTIVTEKL</sequence>
<dbReference type="InterPro" id="IPR029071">
    <property type="entry name" value="Ubiquitin-like_domsf"/>
</dbReference>
<dbReference type="STRING" id="5722.A2DWT9"/>
<dbReference type="InParanoid" id="A2DWT9"/>
<protein>
    <submittedName>
        <fullName evidence="2">Ubiquitin family protein</fullName>
    </submittedName>
</protein>
<dbReference type="InterPro" id="IPR000626">
    <property type="entry name" value="Ubiquitin-like_dom"/>
</dbReference>
<dbReference type="KEGG" id="tva:4773122"/>
<dbReference type="PROSITE" id="PS50053">
    <property type="entry name" value="UBIQUITIN_2"/>
    <property type="match status" value="1"/>
</dbReference>
<dbReference type="Gene3D" id="3.10.20.90">
    <property type="entry name" value="Phosphatidylinositol 3-kinase Catalytic Subunit, Chain A, domain 1"/>
    <property type="match status" value="1"/>
</dbReference>
<dbReference type="VEuPathDB" id="TrichDB:TVAG_392380"/>
<dbReference type="GO" id="GO:0031386">
    <property type="term" value="F:protein tag activity"/>
    <property type="evidence" value="ECO:0000318"/>
    <property type="project" value="GO_Central"/>
</dbReference>
<dbReference type="Pfam" id="PF00240">
    <property type="entry name" value="ubiquitin"/>
    <property type="match status" value="1"/>
</dbReference>
<dbReference type="OrthoDB" id="428577at2759"/>
<dbReference type="Proteomes" id="UP000001542">
    <property type="component" value="Unassembled WGS sequence"/>
</dbReference>
<dbReference type="EMBL" id="DS113260">
    <property type="protein sequence ID" value="EAY15121.1"/>
    <property type="molecule type" value="Genomic_DNA"/>
</dbReference>
<accession>A2DWT9</accession>
<organism evidence="2 3">
    <name type="scientific">Trichomonas vaginalis (strain ATCC PRA-98 / G3)</name>
    <dbReference type="NCBI Taxonomy" id="412133"/>
    <lineage>
        <taxon>Eukaryota</taxon>
        <taxon>Metamonada</taxon>
        <taxon>Parabasalia</taxon>
        <taxon>Trichomonadida</taxon>
        <taxon>Trichomonadidae</taxon>
        <taxon>Trichomonas</taxon>
    </lineage>
</organism>
<dbReference type="GO" id="GO:0031625">
    <property type="term" value="F:ubiquitin protein ligase binding"/>
    <property type="evidence" value="ECO:0000318"/>
    <property type="project" value="GO_Central"/>
</dbReference>
<reference evidence="2" key="1">
    <citation type="submission" date="2006-10" db="EMBL/GenBank/DDBJ databases">
        <authorList>
            <person name="Amadeo P."/>
            <person name="Zhao Q."/>
            <person name="Wortman J."/>
            <person name="Fraser-Liggett C."/>
            <person name="Carlton J."/>
        </authorList>
    </citation>
    <scope>NUCLEOTIDE SEQUENCE</scope>
    <source>
        <strain evidence="2">G3</strain>
    </source>
</reference>
<evidence type="ECO:0000313" key="2">
    <source>
        <dbReference type="EMBL" id="EAY15121.1"/>
    </source>
</evidence>
<name>A2DWT9_TRIV3</name>
<dbReference type="PROSITE" id="PS00299">
    <property type="entry name" value="UBIQUITIN_1"/>
    <property type="match status" value="1"/>
</dbReference>
<dbReference type="VEuPathDB" id="TrichDB:TVAGG3_0839490"/>
<dbReference type="GO" id="GO:0005737">
    <property type="term" value="C:cytoplasm"/>
    <property type="evidence" value="ECO:0000318"/>
    <property type="project" value="GO_Central"/>
</dbReference>
<dbReference type="GO" id="GO:0019941">
    <property type="term" value="P:modification-dependent protein catabolic process"/>
    <property type="evidence" value="ECO:0000318"/>
    <property type="project" value="GO_Central"/>
</dbReference>
<evidence type="ECO:0000313" key="3">
    <source>
        <dbReference type="Proteomes" id="UP000001542"/>
    </source>
</evidence>
<gene>
    <name evidence="2" type="ORF">TVAG_392380</name>
</gene>
<dbReference type="OMA" id="YNGMELE"/>
<reference evidence="2" key="2">
    <citation type="journal article" date="2007" name="Science">
        <title>Draft genome sequence of the sexually transmitted pathogen Trichomonas vaginalis.</title>
        <authorList>
            <person name="Carlton J.M."/>
            <person name="Hirt R.P."/>
            <person name="Silva J.C."/>
            <person name="Delcher A.L."/>
            <person name="Schatz M."/>
            <person name="Zhao Q."/>
            <person name="Wortman J.R."/>
            <person name="Bidwell S.L."/>
            <person name="Alsmark U.C.M."/>
            <person name="Besteiro S."/>
            <person name="Sicheritz-Ponten T."/>
            <person name="Noel C.J."/>
            <person name="Dacks J.B."/>
            <person name="Foster P.G."/>
            <person name="Simillion C."/>
            <person name="Van de Peer Y."/>
            <person name="Miranda-Saavedra D."/>
            <person name="Barton G.J."/>
            <person name="Westrop G.D."/>
            <person name="Mueller S."/>
            <person name="Dessi D."/>
            <person name="Fiori P.L."/>
            <person name="Ren Q."/>
            <person name="Paulsen I."/>
            <person name="Zhang H."/>
            <person name="Bastida-Corcuera F.D."/>
            <person name="Simoes-Barbosa A."/>
            <person name="Brown M.T."/>
            <person name="Hayes R.D."/>
            <person name="Mukherjee M."/>
            <person name="Okumura C.Y."/>
            <person name="Schneider R."/>
            <person name="Smith A.J."/>
            <person name="Vanacova S."/>
            <person name="Villalvazo M."/>
            <person name="Haas B.J."/>
            <person name="Pertea M."/>
            <person name="Feldblyum T.V."/>
            <person name="Utterback T.R."/>
            <person name="Shu C.L."/>
            <person name="Osoegawa K."/>
            <person name="de Jong P.J."/>
            <person name="Hrdy I."/>
            <person name="Horvathova L."/>
            <person name="Zubacova Z."/>
            <person name="Dolezal P."/>
            <person name="Malik S.B."/>
            <person name="Logsdon J.M. Jr."/>
            <person name="Henze K."/>
            <person name="Gupta A."/>
            <person name="Wang C.C."/>
            <person name="Dunne R.L."/>
            <person name="Upcroft J.A."/>
            <person name="Upcroft P."/>
            <person name="White O."/>
            <person name="Salzberg S.L."/>
            <person name="Tang P."/>
            <person name="Chiu C.-H."/>
            <person name="Lee Y.-S."/>
            <person name="Embley T.M."/>
            <person name="Coombs G.H."/>
            <person name="Mottram J.C."/>
            <person name="Tachezy J."/>
            <person name="Fraser-Liggett C.M."/>
            <person name="Johnson P.J."/>
        </authorList>
    </citation>
    <scope>NUCLEOTIDE SEQUENCE [LARGE SCALE GENOMIC DNA]</scope>
    <source>
        <strain evidence="2">G3</strain>
    </source>
</reference>
<dbReference type="PANTHER" id="PTHR10666">
    <property type="entry name" value="UBIQUITIN"/>
    <property type="match status" value="1"/>
</dbReference>
<feature type="domain" description="Ubiquitin-like" evidence="1">
    <location>
        <begin position="131"/>
        <end position="207"/>
    </location>
</feature>
<dbReference type="eggNOG" id="KOG0001">
    <property type="taxonomic scope" value="Eukaryota"/>
</dbReference>
<dbReference type="SMR" id="A2DWT9"/>